<keyword evidence="4" id="KW-1185">Reference proteome</keyword>
<accession>A0ABP9ICZ8</accession>
<dbReference type="SUPFAM" id="SSF69322">
    <property type="entry name" value="Tricorn protease domain 2"/>
    <property type="match status" value="2"/>
</dbReference>
<comment type="caution">
    <text evidence="3">The sequence shown here is derived from an EMBL/GenBank/DDBJ whole genome shotgun (WGS) entry which is preliminary data.</text>
</comment>
<evidence type="ECO:0000259" key="2">
    <source>
        <dbReference type="Pfam" id="PF05729"/>
    </source>
</evidence>
<protein>
    <recommendedName>
        <fullName evidence="2">NACHT domain-containing protein</fullName>
    </recommendedName>
</protein>
<name>A0ABP9ICZ8_9ACTN</name>
<dbReference type="InterPro" id="IPR015943">
    <property type="entry name" value="WD40/YVTN_repeat-like_dom_sf"/>
</dbReference>
<feature type="region of interest" description="Disordered" evidence="1">
    <location>
        <begin position="1468"/>
        <end position="1487"/>
    </location>
</feature>
<dbReference type="Pfam" id="PF05729">
    <property type="entry name" value="NACHT"/>
    <property type="match status" value="1"/>
</dbReference>
<dbReference type="RefSeq" id="WP_226026129.1">
    <property type="nucleotide sequence ID" value="NZ_BAABIV010000015.1"/>
</dbReference>
<gene>
    <name evidence="3" type="ORF">GCM10023257_39280</name>
</gene>
<dbReference type="Gene3D" id="2.130.10.10">
    <property type="entry name" value="YVTN repeat-like/Quinoprotein amine dehydrogenase"/>
    <property type="match status" value="1"/>
</dbReference>
<dbReference type="InterPro" id="IPR007111">
    <property type="entry name" value="NACHT_NTPase"/>
</dbReference>
<dbReference type="SUPFAM" id="SSF52540">
    <property type="entry name" value="P-loop containing nucleoside triphosphate hydrolases"/>
    <property type="match status" value="1"/>
</dbReference>
<sequence>MEAIEHDGLVATVVVDRYRDDTRRGRDREYLRGAAAKFVEQTRRLGFVTEPIGVTSGTDDTSPVAAGRKQIRDLIANLRKVQASRKILYWTGHGHQEGDTFYLACEDSYVNGRLDPSRAVSAQELASWLGNDLTDTWVVLDACFSGAALEAVEDQVKRARNQEVGDDPTGGFVVVATAGSEERATETRWVDCLEEVLHTPDLEYSQHRLFAREQPDLPLHYLHWAVAARMRDGQTPRIAVVRPLRPLFLVNPYCSDRVRPATRPEDDESWIGEEFRSESIPLFAGGGDTWRLRDFSPRNTALGPLVTWMNVRSTGMYVVTGASGAGKSTLLHFVAHLTTKKFAAALERLPPVQPELHSVHAVLHCRGRTLASLCQELAAKLAYLGLDRHTARGTVPAFVEAVSALADRKGTLTLLFDGLDESAVGHAFRVARELLTPLASLPRVKVVVATRANARRALPGEAAPESLVDVLAGDRVLELDRLVETEHDLARHVENLLRGRHLSPTTSEERVTREAVARHIAAHSSGLFLVATLWARRLAELDALPDPDRLEAELRQGATVLDSLLAQELRQLDPEDPRRIRDLLRPLALAQGNGLPLGRLWVAMANATREAEREYDEADLELVVGRARGAVLARDGEFGEPVYRFHHPSFGGHLLAGLDERRLHALADRALRPASDEDWDAVAPYTAHYLAAHAALAGDQVLEELIADYRFLVYASPEVLEPLIATRLANSPQASLYLTVADQFRARPEVSRERLIAGRWAVLKATALVMFSAEERADIPRAPGVFWDDLWTSAERLPLQRIWPAPSGGACAVHWERDGEGLIHAAGRGEIRSWTWAGREARLRETGPLFPGDPVHLAGVVATGAGEQRVVAAHDGRAVRVWWGGDRRPSEELFWGGRVESLDLARWEGRHWLAATGHGQLWLWHWTGDGRPARRDMSLRRISDAESAALLPLQDDLFAVIAGAEGIRLRRLTGRESRETTPRYLWRGTPAVHTVTGLVPDEDNGAVIAALDGEKLRVWQVPDLYLDQCRLLFDRESKAQAPALALGRTGSGLLVAVQEDGHIRIWTGDGVEQVPLPCDHEHKALAFDPSGSGRLAVADETRVRVWDPHGPGRGGGRRPAPASSGRQGNPRVEVAQGPDGSFLVVRAQGRSVLLSRHTSDGRVVHGPVLEHPGSRVTELTAVSALWTDAGALVVAVGRRQAVAWSCDRDLVAVRRDELPLEGTDDDQVHSVALHTGDDGRVRLYWPRDQGVRCWERPAGPGGEWRDDGRAVVYMTGAGTVDRLAVVNGPGGVARLAVWGGPLVRLWDLSDLSAEPLKFDEPGNEPIPAGGGVAGFVRQGSTEVPLIAYPGPGRVRVVRWLGSYAHPRPFRPPGGMVIDRLALVGPPDRLVLVGWRNDSGRIVLRDLTGDRDLPALEPRGYHVADVGAVQDDAGLTLVIQGTHQSGLRCDQVLLRQDRIDRWWEEPRAFPGQRTASPEASTRKTRHEA</sequence>
<evidence type="ECO:0000313" key="3">
    <source>
        <dbReference type="EMBL" id="GAA4994173.1"/>
    </source>
</evidence>
<evidence type="ECO:0000256" key="1">
    <source>
        <dbReference type="SAM" id="MobiDB-lite"/>
    </source>
</evidence>
<dbReference type="Proteomes" id="UP001500610">
    <property type="component" value="Unassembled WGS sequence"/>
</dbReference>
<dbReference type="PANTHER" id="PTHR10039">
    <property type="entry name" value="AMELOGENIN"/>
    <property type="match status" value="1"/>
</dbReference>
<dbReference type="PANTHER" id="PTHR10039:SF15">
    <property type="entry name" value="NACHT DOMAIN-CONTAINING PROTEIN"/>
    <property type="match status" value="1"/>
</dbReference>
<reference evidence="4" key="1">
    <citation type="journal article" date="2019" name="Int. J. Syst. Evol. Microbiol.">
        <title>The Global Catalogue of Microorganisms (GCM) 10K type strain sequencing project: providing services to taxonomists for standard genome sequencing and annotation.</title>
        <authorList>
            <consortium name="The Broad Institute Genomics Platform"/>
            <consortium name="The Broad Institute Genome Sequencing Center for Infectious Disease"/>
            <person name="Wu L."/>
            <person name="Ma J."/>
        </authorList>
    </citation>
    <scope>NUCLEOTIDE SEQUENCE [LARGE SCALE GENOMIC DNA]</scope>
    <source>
        <strain evidence="4">JCM 17657</strain>
    </source>
</reference>
<feature type="region of interest" description="Disordered" evidence="1">
    <location>
        <begin position="1105"/>
        <end position="1140"/>
    </location>
</feature>
<dbReference type="InterPro" id="IPR027417">
    <property type="entry name" value="P-loop_NTPase"/>
</dbReference>
<feature type="domain" description="NACHT" evidence="2">
    <location>
        <begin position="318"/>
        <end position="465"/>
    </location>
</feature>
<dbReference type="Gene3D" id="3.40.50.300">
    <property type="entry name" value="P-loop containing nucleotide triphosphate hydrolases"/>
    <property type="match status" value="1"/>
</dbReference>
<dbReference type="EMBL" id="BAABIV010000015">
    <property type="protein sequence ID" value="GAA4994173.1"/>
    <property type="molecule type" value="Genomic_DNA"/>
</dbReference>
<organism evidence="3 4">
    <name type="scientific">Streptomyces hyderabadensis</name>
    <dbReference type="NCBI Taxonomy" id="598549"/>
    <lineage>
        <taxon>Bacteria</taxon>
        <taxon>Bacillati</taxon>
        <taxon>Actinomycetota</taxon>
        <taxon>Actinomycetes</taxon>
        <taxon>Kitasatosporales</taxon>
        <taxon>Streptomycetaceae</taxon>
        <taxon>Streptomyces</taxon>
    </lineage>
</organism>
<dbReference type="Gene3D" id="3.40.50.1460">
    <property type="match status" value="1"/>
</dbReference>
<evidence type="ECO:0000313" key="4">
    <source>
        <dbReference type="Proteomes" id="UP001500610"/>
    </source>
</evidence>
<proteinExistence type="predicted"/>